<keyword evidence="1" id="KW-0812">Transmembrane</keyword>
<proteinExistence type="predicted"/>
<evidence type="ECO:0008006" key="3">
    <source>
        <dbReference type="Google" id="ProtNLM"/>
    </source>
</evidence>
<feature type="transmembrane region" description="Helical" evidence="1">
    <location>
        <begin position="60"/>
        <end position="86"/>
    </location>
</feature>
<feature type="transmembrane region" description="Helical" evidence="1">
    <location>
        <begin position="28"/>
        <end position="48"/>
    </location>
</feature>
<evidence type="ECO:0000313" key="2">
    <source>
        <dbReference type="EMBL" id="HGS86745.1"/>
    </source>
</evidence>
<sequence length="210" mass="22779">MATAVKKTDLTAEEIWTVQPGERRSVGVIHIVVLALLIGIGFVVGAFGSISFPLGFGVNFFWTGIAVQQVGAVWFGGWGVLAGAIFPFFSNAIAGTPFYVSLAYVPANAVQAFLPAWAFRRFKADPRLKSGRDYLILFIAMVVSSAFGALWSPLVVLRGFGLLTTESLPLFIWGWFGGNVVAGVVFNFILLKALSAVVIRTPAFVKRWWS</sequence>
<evidence type="ECO:0000256" key="1">
    <source>
        <dbReference type="SAM" id="Phobius"/>
    </source>
</evidence>
<comment type="caution">
    <text evidence="2">The sequence shown here is derived from an EMBL/GenBank/DDBJ whole genome shotgun (WGS) entry which is preliminary data.</text>
</comment>
<reference evidence="2" key="1">
    <citation type="journal article" date="2020" name="mSystems">
        <title>Genome- and Community-Level Interaction Insights into Carbon Utilization and Element Cycling Functions of Hydrothermarchaeota in Hydrothermal Sediment.</title>
        <authorList>
            <person name="Zhou Z."/>
            <person name="Liu Y."/>
            <person name="Xu W."/>
            <person name="Pan J."/>
            <person name="Luo Z.H."/>
            <person name="Li M."/>
        </authorList>
    </citation>
    <scope>NUCLEOTIDE SEQUENCE [LARGE SCALE GENOMIC DNA]</scope>
    <source>
        <strain evidence="2">SpSt-556</strain>
    </source>
</reference>
<name>A0A7C4PWN8_9CHLR</name>
<accession>A0A7C4PWN8</accession>
<feature type="transmembrane region" description="Helical" evidence="1">
    <location>
        <begin position="131"/>
        <end position="151"/>
    </location>
</feature>
<keyword evidence="1" id="KW-1133">Transmembrane helix</keyword>
<gene>
    <name evidence="2" type="ORF">ENT17_03925</name>
</gene>
<organism evidence="2">
    <name type="scientific">Bellilinea caldifistulae</name>
    <dbReference type="NCBI Taxonomy" id="360411"/>
    <lineage>
        <taxon>Bacteria</taxon>
        <taxon>Bacillati</taxon>
        <taxon>Chloroflexota</taxon>
        <taxon>Anaerolineae</taxon>
        <taxon>Anaerolineales</taxon>
        <taxon>Anaerolineaceae</taxon>
        <taxon>Bellilinea</taxon>
    </lineage>
</organism>
<feature type="transmembrane region" description="Helical" evidence="1">
    <location>
        <begin position="171"/>
        <end position="191"/>
    </location>
</feature>
<feature type="transmembrane region" description="Helical" evidence="1">
    <location>
        <begin position="98"/>
        <end position="119"/>
    </location>
</feature>
<dbReference type="EMBL" id="DSXR01000048">
    <property type="protein sequence ID" value="HGS86745.1"/>
    <property type="molecule type" value="Genomic_DNA"/>
</dbReference>
<keyword evidence="1" id="KW-0472">Membrane</keyword>
<protein>
    <recommendedName>
        <fullName evidence="3">ECF transporter S component</fullName>
    </recommendedName>
</protein>
<dbReference type="AlphaFoldDB" id="A0A7C4PWN8"/>